<evidence type="ECO:0000256" key="1">
    <source>
        <dbReference type="PIRSR" id="PIRSR613078-2"/>
    </source>
</evidence>
<dbReference type="SUPFAM" id="SSF53254">
    <property type="entry name" value="Phosphoglycerate mutase-like"/>
    <property type="match status" value="1"/>
</dbReference>
<sequence>MNYCRRIDDPTGRPFMLRLLLLRHAKSDWADASLADFDRPLNERGDQSAARMSAYLKAEGLYPDRILCSTALRTRQTLARLLPELHRDAEVSLMRALYDDGELDYIPHIRSRGGNVRTLMVIGHNPATEDTARELVIEGRAEDLHALNEKYPTGALAVIECPTETWAGLTAQTCRLERFVRPRLLET</sequence>
<dbReference type="AlphaFoldDB" id="F2J416"/>
<gene>
    <name evidence="2" type="primary">sixA</name>
    <name evidence="2" type="ordered locus">SL003B_1514</name>
</gene>
<dbReference type="InterPro" id="IPR013078">
    <property type="entry name" value="His_Pase_superF_clade-1"/>
</dbReference>
<organism evidence="2 3">
    <name type="scientific">Polymorphum gilvum (strain LMG 25793 / CGMCC 1.9160 / SL003B-26A1)</name>
    <dbReference type="NCBI Taxonomy" id="991905"/>
    <lineage>
        <taxon>Bacteria</taxon>
        <taxon>Pseudomonadati</taxon>
        <taxon>Pseudomonadota</taxon>
        <taxon>Alphaproteobacteria</taxon>
        <taxon>Rhodobacterales</taxon>
        <taxon>Paracoccaceae</taxon>
        <taxon>Polymorphum</taxon>
    </lineage>
</organism>
<dbReference type="Gene3D" id="3.40.50.1240">
    <property type="entry name" value="Phosphoglycerate mutase-like"/>
    <property type="match status" value="1"/>
</dbReference>
<dbReference type="CDD" id="cd07067">
    <property type="entry name" value="HP_PGM_like"/>
    <property type="match status" value="1"/>
</dbReference>
<dbReference type="STRING" id="991905.SL003B_1514"/>
<dbReference type="HOGENOM" id="CLU_084603_2_3_5"/>
<keyword evidence="3" id="KW-1185">Reference proteome</keyword>
<evidence type="ECO:0000313" key="3">
    <source>
        <dbReference type="Proteomes" id="UP000008130"/>
    </source>
</evidence>
<dbReference type="Proteomes" id="UP000008130">
    <property type="component" value="Chromosome"/>
</dbReference>
<dbReference type="PATRIC" id="fig|991905.3.peg.1556"/>
<dbReference type="PANTHER" id="PTHR47623:SF1">
    <property type="entry name" value="OS09G0287300 PROTEIN"/>
    <property type="match status" value="1"/>
</dbReference>
<dbReference type="KEGG" id="pgv:SL003B_1514"/>
<dbReference type="Pfam" id="PF00300">
    <property type="entry name" value="His_Phos_1"/>
    <property type="match status" value="1"/>
</dbReference>
<name>F2J416_POLGS</name>
<dbReference type="InterPro" id="IPR029033">
    <property type="entry name" value="His_PPase_superfam"/>
</dbReference>
<accession>F2J416</accession>
<proteinExistence type="predicted"/>
<dbReference type="SMART" id="SM00855">
    <property type="entry name" value="PGAM"/>
    <property type="match status" value="1"/>
</dbReference>
<protein>
    <submittedName>
        <fullName evidence="2">Phosphohistidine Phosphatase, SixA</fullName>
    </submittedName>
</protein>
<reference evidence="2 3" key="1">
    <citation type="journal article" date="2011" name="J. Bacteriol.">
        <title>Complete genome sequence of Polymorphum gilvum SL003B-26A1T, a crude oil-degrading bacterium from oil-polluted saline soil.</title>
        <authorList>
            <person name="Li S.G."/>
            <person name="Tang Y.Q."/>
            <person name="Nie Y."/>
            <person name="Cai M."/>
            <person name="Wu X.L."/>
        </authorList>
    </citation>
    <scope>NUCLEOTIDE SEQUENCE [LARGE SCALE GENOMIC DNA]</scope>
    <source>
        <strain evidence="3">LMG 25793 / CGMCC 1.9160 / SL003B-26A1</strain>
    </source>
</reference>
<dbReference type="EMBL" id="CP002568">
    <property type="protein sequence ID" value="ADZ69942.1"/>
    <property type="molecule type" value="Genomic_DNA"/>
</dbReference>
<dbReference type="PANTHER" id="PTHR47623">
    <property type="entry name" value="OS09G0287300 PROTEIN"/>
    <property type="match status" value="1"/>
</dbReference>
<feature type="binding site" evidence="1">
    <location>
        <position position="73"/>
    </location>
    <ligand>
        <name>substrate</name>
    </ligand>
</feature>
<dbReference type="eggNOG" id="COG2062">
    <property type="taxonomic scope" value="Bacteria"/>
</dbReference>
<evidence type="ECO:0000313" key="2">
    <source>
        <dbReference type="EMBL" id="ADZ69942.1"/>
    </source>
</evidence>